<keyword evidence="2" id="KW-1185">Reference proteome</keyword>
<reference evidence="2" key="1">
    <citation type="journal article" date="2019" name="Int. J. Syst. Evol. Microbiol.">
        <title>The Global Catalogue of Microorganisms (GCM) 10K type strain sequencing project: providing services to taxonomists for standard genome sequencing and annotation.</title>
        <authorList>
            <consortium name="The Broad Institute Genomics Platform"/>
            <consortium name="The Broad Institute Genome Sequencing Center for Infectious Disease"/>
            <person name="Wu L."/>
            <person name="Ma J."/>
        </authorList>
    </citation>
    <scope>NUCLEOTIDE SEQUENCE [LARGE SCALE GENOMIC DNA]</scope>
    <source>
        <strain evidence="2">CCUG 61485</strain>
    </source>
</reference>
<evidence type="ECO:0000313" key="1">
    <source>
        <dbReference type="EMBL" id="MFD1314919.1"/>
    </source>
</evidence>
<dbReference type="PROSITE" id="PS51257">
    <property type="entry name" value="PROKAR_LIPOPROTEIN"/>
    <property type="match status" value="1"/>
</dbReference>
<dbReference type="Proteomes" id="UP001597201">
    <property type="component" value="Unassembled WGS sequence"/>
</dbReference>
<protein>
    <submittedName>
        <fullName evidence="1">3D domain-containing protein</fullName>
    </submittedName>
</protein>
<gene>
    <name evidence="1" type="ORF">ACFQ39_04775</name>
</gene>
<comment type="caution">
    <text evidence="1">The sequence shown here is derived from an EMBL/GenBank/DDBJ whole genome shotgun (WGS) entry which is preliminary data.</text>
</comment>
<dbReference type="CDD" id="cd22784">
    <property type="entry name" value="DPBB_MltA_YuiC-like"/>
    <property type="match status" value="1"/>
</dbReference>
<accession>A0ABW3Y001</accession>
<dbReference type="RefSeq" id="WP_377176845.1">
    <property type="nucleotide sequence ID" value="NZ_JBHTMY010000002.1"/>
</dbReference>
<dbReference type="EMBL" id="JBHTMY010000002">
    <property type="protein sequence ID" value="MFD1314919.1"/>
    <property type="molecule type" value="Genomic_DNA"/>
</dbReference>
<proteinExistence type="predicted"/>
<organism evidence="1 2">
    <name type="scientific">Namhaeicola litoreus</name>
    <dbReference type="NCBI Taxonomy" id="1052145"/>
    <lineage>
        <taxon>Bacteria</taxon>
        <taxon>Pseudomonadati</taxon>
        <taxon>Bacteroidota</taxon>
        <taxon>Flavobacteriia</taxon>
        <taxon>Flavobacteriales</taxon>
        <taxon>Flavobacteriaceae</taxon>
        <taxon>Namhaeicola</taxon>
    </lineage>
</organism>
<evidence type="ECO:0000313" key="2">
    <source>
        <dbReference type="Proteomes" id="UP001597201"/>
    </source>
</evidence>
<name>A0ABW3Y001_9FLAO</name>
<sequence length="139" mass="15922">MKNMRQKTFNRSLITLHFLLVLFLLIGCEKTETVTMEVTASAYNSTKAQTNPDHPTTTAWGDELKPGMKCIAVSRDLIVLGLKHNTEVKISGLPGTYKVLDKMHRKWQKRIDIYMGNDITAARNWGKKKVTISWEKEKK</sequence>